<keyword evidence="2" id="KW-1185">Reference proteome</keyword>
<comment type="caution">
    <text evidence="1">The sequence shown here is derived from an EMBL/GenBank/DDBJ whole genome shotgun (WGS) entry which is preliminary data.</text>
</comment>
<accession>A0A8J2LG28</accession>
<organism evidence="1 2">
    <name type="scientific">Allacma fusca</name>
    <dbReference type="NCBI Taxonomy" id="39272"/>
    <lineage>
        <taxon>Eukaryota</taxon>
        <taxon>Metazoa</taxon>
        <taxon>Ecdysozoa</taxon>
        <taxon>Arthropoda</taxon>
        <taxon>Hexapoda</taxon>
        <taxon>Collembola</taxon>
        <taxon>Symphypleona</taxon>
        <taxon>Sminthuridae</taxon>
        <taxon>Allacma</taxon>
    </lineage>
</organism>
<dbReference type="EMBL" id="CAJVCH010561610">
    <property type="protein sequence ID" value="CAG7831694.1"/>
    <property type="molecule type" value="Genomic_DNA"/>
</dbReference>
<protein>
    <submittedName>
        <fullName evidence="1">Uncharacterized protein</fullName>
    </submittedName>
</protein>
<proteinExistence type="predicted"/>
<reference evidence="1" key="1">
    <citation type="submission" date="2021-06" db="EMBL/GenBank/DDBJ databases">
        <authorList>
            <person name="Hodson N. C."/>
            <person name="Mongue J. A."/>
            <person name="Jaron S. K."/>
        </authorList>
    </citation>
    <scope>NUCLEOTIDE SEQUENCE</scope>
</reference>
<dbReference type="AlphaFoldDB" id="A0A8J2LG28"/>
<evidence type="ECO:0000313" key="1">
    <source>
        <dbReference type="EMBL" id="CAG7831694.1"/>
    </source>
</evidence>
<evidence type="ECO:0000313" key="2">
    <source>
        <dbReference type="Proteomes" id="UP000708208"/>
    </source>
</evidence>
<gene>
    <name evidence="1" type="ORF">AFUS01_LOCUS41421</name>
</gene>
<dbReference type="Proteomes" id="UP000708208">
    <property type="component" value="Unassembled WGS sequence"/>
</dbReference>
<name>A0A8J2LG28_9HEXA</name>
<sequence length="288" mass="33611">MLKTRLEQHYNVKIKFVLDAENKCSISIQIQGDYESDNHMVFPEKILKCLGFPSDYFYSGRVYESKVAFDSEQFKTLTPIEGIIYKVRLRRQVFLPMKEPPSMSLPDVLQELNSTFQEYLYPLTRVMFSYEDGEIVLNEQSSDIEITLPPQLNKYLGLPLFAPFKSNTRYPARKEIVQEEYEDEFQDEVIKPPFPKPQPGQAQRLLVFSNLVENQLLDDRCVPLLKELKLSHDYNQEVEHDFNPLTYLPLHGEEQNQISLDFFDESLSPLDFGETTIGATLHFRPKPL</sequence>